<dbReference type="SMART" id="SM00335">
    <property type="entry name" value="ANX"/>
    <property type="match status" value="4"/>
</dbReference>
<evidence type="ECO:0000313" key="6">
    <source>
        <dbReference type="EMBL" id="MBN3317653.1"/>
    </source>
</evidence>
<evidence type="ECO:0000256" key="4">
    <source>
        <dbReference type="RuleBase" id="RU003540"/>
    </source>
</evidence>
<dbReference type="GO" id="GO:0005509">
    <property type="term" value="F:calcium ion binding"/>
    <property type="evidence" value="ECO:0007669"/>
    <property type="project" value="InterPro"/>
</dbReference>
<dbReference type="GO" id="GO:0005544">
    <property type="term" value="F:calcium-dependent phospholipid binding"/>
    <property type="evidence" value="ECO:0007669"/>
    <property type="project" value="UniProtKB-KW"/>
</dbReference>
<evidence type="ECO:0000256" key="1">
    <source>
        <dbReference type="ARBA" id="ARBA00007831"/>
    </source>
</evidence>
<comment type="caution">
    <text evidence="6">The sequence shown here is derived from an EMBL/GenBank/DDBJ whole genome shotgun (WGS) entry which is preliminary data.</text>
</comment>
<dbReference type="Proteomes" id="UP000736164">
    <property type="component" value="Unassembled WGS sequence"/>
</dbReference>
<dbReference type="InterPro" id="IPR018502">
    <property type="entry name" value="Annexin_repeat"/>
</dbReference>
<proteinExistence type="inferred from homology"/>
<dbReference type="EMBL" id="JAAWVO010036785">
    <property type="protein sequence ID" value="MBN3317653.1"/>
    <property type="molecule type" value="Genomic_DNA"/>
</dbReference>
<name>A0A8J7NSM6_ATRSP</name>
<dbReference type="InterPro" id="IPR037104">
    <property type="entry name" value="Annexin_sf"/>
</dbReference>
<keyword evidence="4" id="KW-0111">Calcium/phospholipid-binding</keyword>
<evidence type="ECO:0000313" key="7">
    <source>
        <dbReference type="Proteomes" id="UP000736164"/>
    </source>
</evidence>
<feature type="compositionally biased region" description="Low complexity" evidence="5">
    <location>
        <begin position="494"/>
        <end position="510"/>
    </location>
</feature>
<feature type="region of interest" description="Disordered" evidence="5">
    <location>
        <begin position="494"/>
        <end position="514"/>
    </location>
</feature>
<sequence>MDLLLDALEAMPLQDTEMSWGTLGTIRPFPNFRPERDARQIAVAMANKGYLWIQESLSSGGATPARTADRCAAGAELPVTATAYPAVVIGTDVSSLVRVLTNRTNAQRQQIAEMYRGVTGQELVPNLKRALSGEVETMLLGLMMTPAVFDAHQLRNAMEGLGTDEEVLVEVLSTRSAAQLQQIAAAYRDEFQRDLEKDIRSETSQGFRELLLALLQVGTAPPVRLTARFRMGASLENPVGIASPGMTARNTQRNLLLRDTAKEEENMKGIIDYRLIERDAKALLERSRKKPDTAAWIRVLTRRDSDHLCRDSDGLFRRDGNPLLSVPTPVLDRFQALSGRPAEEAVQSDFSGDLRQGLLSLVQSIRSTPELLAGSLHKAMKGLGRKDGVLIRILVSRSEVDLLSIRVQYRRQQGRSLYSTLQVSSTLCAALSHSPACLSSLPLSLITLFSSQILPLSLISLSPPLRSCPCPSSLSPPLRSCPCPSSLSPPLRSCPRPSSLSPPLRSCPRPSSLPPPLRSCPFPISVLKFGLPSVTPALLTLERLQLWSRRGLCSKHSSH</sequence>
<organism evidence="6 7">
    <name type="scientific">Atractosteus spatula</name>
    <name type="common">Alligator gar</name>
    <name type="synonym">Lepisosteus spatula</name>
    <dbReference type="NCBI Taxonomy" id="7917"/>
    <lineage>
        <taxon>Eukaryota</taxon>
        <taxon>Metazoa</taxon>
        <taxon>Chordata</taxon>
        <taxon>Craniata</taxon>
        <taxon>Vertebrata</taxon>
        <taxon>Euteleostomi</taxon>
        <taxon>Actinopterygii</taxon>
        <taxon>Neopterygii</taxon>
        <taxon>Holostei</taxon>
        <taxon>Semionotiformes</taxon>
        <taxon>Lepisosteidae</taxon>
        <taxon>Atractosteus</taxon>
    </lineage>
</organism>
<dbReference type="PROSITE" id="PS00223">
    <property type="entry name" value="ANNEXIN_1"/>
    <property type="match status" value="1"/>
</dbReference>
<evidence type="ECO:0000256" key="5">
    <source>
        <dbReference type="SAM" id="MobiDB-lite"/>
    </source>
</evidence>
<evidence type="ECO:0000256" key="3">
    <source>
        <dbReference type="ARBA" id="ARBA00023216"/>
    </source>
</evidence>
<keyword evidence="7" id="KW-1185">Reference proteome</keyword>
<dbReference type="GO" id="GO:0012506">
    <property type="term" value="C:vesicle membrane"/>
    <property type="evidence" value="ECO:0007669"/>
    <property type="project" value="TreeGrafter"/>
</dbReference>
<comment type="similarity">
    <text evidence="1 4">Belongs to the annexin family.</text>
</comment>
<comment type="domain">
    <text evidence="4">A pair of annexin repeats may form one binding site for calcium and phospholipid.</text>
</comment>
<dbReference type="InterPro" id="IPR001464">
    <property type="entry name" value="Annexin"/>
</dbReference>
<feature type="non-terminal residue" evidence="6">
    <location>
        <position position="559"/>
    </location>
</feature>
<dbReference type="InterPro" id="IPR018252">
    <property type="entry name" value="Annexin_repeat_CS"/>
</dbReference>
<dbReference type="PANTHER" id="PTHR10502:SF8">
    <property type="entry name" value="ANNEXIN"/>
    <property type="match status" value="1"/>
</dbReference>
<keyword evidence="4" id="KW-0106">Calcium</keyword>
<dbReference type="PROSITE" id="PS51897">
    <property type="entry name" value="ANNEXIN_2"/>
    <property type="match status" value="4"/>
</dbReference>
<reference evidence="6" key="1">
    <citation type="journal article" date="2021" name="Cell">
        <title>Tracing the genetic footprints of vertebrate landing in non-teleost ray-finned fishes.</title>
        <authorList>
            <person name="Bi X."/>
            <person name="Wang K."/>
            <person name="Yang L."/>
            <person name="Pan H."/>
            <person name="Jiang H."/>
            <person name="Wei Q."/>
            <person name="Fang M."/>
            <person name="Yu H."/>
            <person name="Zhu C."/>
            <person name="Cai Y."/>
            <person name="He Y."/>
            <person name="Gan X."/>
            <person name="Zeng H."/>
            <person name="Yu D."/>
            <person name="Zhu Y."/>
            <person name="Jiang H."/>
            <person name="Qiu Q."/>
            <person name="Yang H."/>
            <person name="Zhang Y.E."/>
            <person name="Wang W."/>
            <person name="Zhu M."/>
            <person name="He S."/>
            <person name="Zhang G."/>
        </authorList>
    </citation>
    <scope>NUCLEOTIDE SEQUENCE</scope>
    <source>
        <strain evidence="6">Allg_001</strain>
    </source>
</reference>
<gene>
    <name evidence="6" type="primary">Anxa2</name>
    <name evidence="6" type="ORF">GTO95_0016552</name>
</gene>
<accession>A0A8J7NSM6</accession>
<dbReference type="GO" id="GO:0005886">
    <property type="term" value="C:plasma membrane"/>
    <property type="evidence" value="ECO:0007669"/>
    <property type="project" value="TreeGrafter"/>
</dbReference>
<dbReference type="PANTHER" id="PTHR10502">
    <property type="entry name" value="ANNEXIN"/>
    <property type="match status" value="1"/>
</dbReference>
<feature type="non-terminal residue" evidence="6">
    <location>
        <position position="1"/>
    </location>
</feature>
<dbReference type="Pfam" id="PF00191">
    <property type="entry name" value="Annexin"/>
    <property type="match status" value="3"/>
</dbReference>
<dbReference type="GO" id="GO:0005634">
    <property type="term" value="C:nucleus"/>
    <property type="evidence" value="ECO:0007669"/>
    <property type="project" value="TreeGrafter"/>
</dbReference>
<dbReference type="GO" id="GO:0001786">
    <property type="term" value="F:phosphatidylserine binding"/>
    <property type="evidence" value="ECO:0007669"/>
    <property type="project" value="TreeGrafter"/>
</dbReference>
<protein>
    <recommendedName>
        <fullName evidence="4">Annexin</fullName>
    </recommendedName>
</protein>
<dbReference type="SUPFAM" id="SSF47874">
    <property type="entry name" value="Annexin"/>
    <property type="match status" value="1"/>
</dbReference>
<dbReference type="PRINTS" id="PR00196">
    <property type="entry name" value="ANNEXIN"/>
</dbReference>
<dbReference type="FunFam" id="1.10.220.10:FF:000003">
    <property type="entry name" value="Annexin"/>
    <property type="match status" value="1"/>
</dbReference>
<keyword evidence="3 4" id="KW-0041">Annexin</keyword>
<dbReference type="GO" id="GO:0005737">
    <property type="term" value="C:cytoplasm"/>
    <property type="evidence" value="ECO:0007669"/>
    <property type="project" value="TreeGrafter"/>
</dbReference>
<evidence type="ECO:0000256" key="2">
    <source>
        <dbReference type="ARBA" id="ARBA00022737"/>
    </source>
</evidence>
<dbReference type="AlphaFoldDB" id="A0A8J7NSM6"/>
<dbReference type="Gene3D" id="1.10.220.10">
    <property type="entry name" value="Annexin"/>
    <property type="match status" value="4"/>
</dbReference>
<keyword evidence="2 4" id="KW-0677">Repeat</keyword>